<reference evidence="3" key="1">
    <citation type="journal article" date="2021" name="PeerJ">
        <title>Extensive microbial diversity within the chicken gut microbiome revealed by metagenomics and culture.</title>
        <authorList>
            <person name="Gilroy R."/>
            <person name="Ravi A."/>
            <person name="Getino M."/>
            <person name="Pursley I."/>
            <person name="Horton D.L."/>
            <person name="Alikhan N.F."/>
            <person name="Baker D."/>
            <person name="Gharbi K."/>
            <person name="Hall N."/>
            <person name="Watson M."/>
            <person name="Adriaenssens E.M."/>
            <person name="Foster-Nyarko E."/>
            <person name="Jarju S."/>
            <person name="Secka A."/>
            <person name="Antonio M."/>
            <person name="Oren A."/>
            <person name="Chaudhuri R.R."/>
            <person name="La Ragione R."/>
            <person name="Hildebrand F."/>
            <person name="Pallen M.J."/>
        </authorList>
    </citation>
    <scope>NUCLEOTIDE SEQUENCE</scope>
    <source>
        <strain evidence="3">CHK175-13533</strain>
    </source>
</reference>
<accession>A0A9D2VHI1</accession>
<reference evidence="3" key="2">
    <citation type="submission" date="2021-09" db="EMBL/GenBank/DDBJ databases">
        <authorList>
            <person name="Gilroy R."/>
        </authorList>
    </citation>
    <scope>NUCLEOTIDE SEQUENCE</scope>
    <source>
        <strain evidence="3">CHK175-13533</strain>
    </source>
</reference>
<feature type="transmembrane region" description="Helical" evidence="1">
    <location>
        <begin position="80"/>
        <end position="101"/>
    </location>
</feature>
<evidence type="ECO:0000256" key="1">
    <source>
        <dbReference type="SAM" id="Phobius"/>
    </source>
</evidence>
<organism evidence="3 4">
    <name type="scientific">Paenalcaligenes hominis</name>
    <dbReference type="NCBI Taxonomy" id="643674"/>
    <lineage>
        <taxon>Bacteria</taxon>
        <taxon>Pseudomonadati</taxon>
        <taxon>Pseudomonadota</taxon>
        <taxon>Betaproteobacteria</taxon>
        <taxon>Burkholderiales</taxon>
        <taxon>Alcaligenaceae</taxon>
        <taxon>Paenalcaligenes</taxon>
    </lineage>
</organism>
<feature type="transmembrane region" description="Helical" evidence="1">
    <location>
        <begin position="107"/>
        <end position="131"/>
    </location>
</feature>
<proteinExistence type="predicted"/>
<protein>
    <submittedName>
        <fullName evidence="3">PACE efflux transporter</fullName>
    </submittedName>
</protein>
<evidence type="ECO:0000259" key="2">
    <source>
        <dbReference type="Pfam" id="PF05232"/>
    </source>
</evidence>
<dbReference type="EMBL" id="DYTQ01000111">
    <property type="protein sequence ID" value="HJH25015.1"/>
    <property type="molecule type" value="Genomic_DNA"/>
</dbReference>
<dbReference type="AlphaFoldDB" id="A0A9D2VHI1"/>
<dbReference type="RefSeq" id="WP_276831825.1">
    <property type="nucleotide sequence ID" value="NZ_DYTQ01000111.1"/>
</dbReference>
<feature type="transmembrane region" description="Helical" evidence="1">
    <location>
        <begin position="12"/>
        <end position="34"/>
    </location>
</feature>
<gene>
    <name evidence="3" type="ORF">K8U84_10725</name>
</gene>
<keyword evidence="1" id="KW-0812">Transmembrane</keyword>
<dbReference type="NCBIfam" id="NF033664">
    <property type="entry name" value="PACE_transport"/>
    <property type="match status" value="1"/>
</dbReference>
<feature type="transmembrane region" description="Helical" evidence="1">
    <location>
        <begin position="40"/>
        <end position="59"/>
    </location>
</feature>
<evidence type="ECO:0000313" key="3">
    <source>
        <dbReference type="EMBL" id="HJH25015.1"/>
    </source>
</evidence>
<evidence type="ECO:0000313" key="4">
    <source>
        <dbReference type="Proteomes" id="UP000700248"/>
    </source>
</evidence>
<keyword evidence="1" id="KW-1133">Transmembrane helix</keyword>
<dbReference type="Proteomes" id="UP000700248">
    <property type="component" value="Unassembled WGS sequence"/>
</dbReference>
<name>A0A9D2VHI1_9BURK</name>
<dbReference type="InterPro" id="IPR007896">
    <property type="entry name" value="BTP_bacteria"/>
</dbReference>
<keyword evidence="1" id="KW-0472">Membrane</keyword>
<dbReference type="Pfam" id="PF05232">
    <property type="entry name" value="BTP"/>
    <property type="match status" value="2"/>
</dbReference>
<comment type="caution">
    <text evidence="3">The sequence shown here is derived from an EMBL/GenBank/DDBJ whole genome shotgun (WGS) entry which is preliminary data.</text>
</comment>
<feature type="domain" description="Chlorhexidine efflux transporter" evidence="2">
    <location>
        <begin position="6"/>
        <end position="68"/>
    </location>
</feature>
<feature type="domain" description="Chlorhexidine efflux transporter" evidence="2">
    <location>
        <begin position="74"/>
        <end position="136"/>
    </location>
</feature>
<dbReference type="InterPro" id="IPR058208">
    <property type="entry name" value="PACE"/>
</dbReference>
<sequence length="145" mass="16959">MITLTPLKRRITYVSLFEFFAILFSTFVLMFISGGDAQESLPAATLVSVIAIIWNYVYNTLFESWERRHHILRRTLGIRTIHAMGFETGLLIFTLPLYMVWYQVGLWTAFTMVAALMVFFLLYTFFFTLLFDQIFTLPNQTKPTT</sequence>